<dbReference type="GO" id="GO:0005886">
    <property type="term" value="C:plasma membrane"/>
    <property type="evidence" value="ECO:0007669"/>
    <property type="project" value="UniProtKB-SubCell"/>
</dbReference>
<dbReference type="CDD" id="cd06261">
    <property type="entry name" value="TM_PBP2"/>
    <property type="match status" value="1"/>
</dbReference>
<keyword evidence="2 7" id="KW-0813">Transport</keyword>
<feature type="transmembrane region" description="Helical" evidence="7">
    <location>
        <begin position="116"/>
        <end position="138"/>
    </location>
</feature>
<dbReference type="InterPro" id="IPR000515">
    <property type="entry name" value="MetI-like"/>
</dbReference>
<dbReference type="RefSeq" id="WP_154727900.1">
    <property type="nucleotide sequence ID" value="NZ_SZYE01000004.1"/>
</dbReference>
<dbReference type="OrthoDB" id="9794684at2"/>
<dbReference type="InterPro" id="IPR035906">
    <property type="entry name" value="MetI-like_sf"/>
</dbReference>
<dbReference type="Proteomes" id="UP000308121">
    <property type="component" value="Unassembled WGS sequence"/>
</dbReference>
<evidence type="ECO:0000256" key="8">
    <source>
        <dbReference type="SAM" id="MobiDB-lite"/>
    </source>
</evidence>
<name>A0A7Z8K343_9CELL</name>
<feature type="transmembrane region" description="Helical" evidence="7">
    <location>
        <begin position="226"/>
        <end position="248"/>
    </location>
</feature>
<dbReference type="Gene3D" id="1.10.3720.10">
    <property type="entry name" value="MetI-like"/>
    <property type="match status" value="1"/>
</dbReference>
<feature type="region of interest" description="Disordered" evidence="8">
    <location>
        <begin position="1"/>
        <end position="44"/>
    </location>
</feature>
<keyword evidence="3" id="KW-1003">Cell membrane</keyword>
<dbReference type="InterPro" id="IPR050901">
    <property type="entry name" value="BP-dep_ABC_trans_perm"/>
</dbReference>
<evidence type="ECO:0000256" key="4">
    <source>
        <dbReference type="ARBA" id="ARBA00022692"/>
    </source>
</evidence>
<keyword evidence="4 7" id="KW-0812">Transmembrane</keyword>
<accession>A0A7Z8K343</accession>
<feature type="compositionally biased region" description="Low complexity" evidence="8">
    <location>
        <begin position="24"/>
        <end position="37"/>
    </location>
</feature>
<dbReference type="GO" id="GO:0055085">
    <property type="term" value="P:transmembrane transport"/>
    <property type="evidence" value="ECO:0007669"/>
    <property type="project" value="InterPro"/>
</dbReference>
<dbReference type="AlphaFoldDB" id="A0A7Z8K343"/>
<feature type="domain" description="ABC transmembrane type-1" evidence="9">
    <location>
        <begin position="114"/>
        <end position="308"/>
    </location>
</feature>
<feature type="transmembrane region" description="Helical" evidence="7">
    <location>
        <begin position="182"/>
        <end position="205"/>
    </location>
</feature>
<organism evidence="10 11">
    <name type="scientific">Cellulomonas hominis</name>
    <dbReference type="NCBI Taxonomy" id="156981"/>
    <lineage>
        <taxon>Bacteria</taxon>
        <taxon>Bacillati</taxon>
        <taxon>Actinomycetota</taxon>
        <taxon>Actinomycetes</taxon>
        <taxon>Micrococcales</taxon>
        <taxon>Cellulomonadaceae</taxon>
        <taxon>Cellulomonas</taxon>
    </lineage>
</organism>
<evidence type="ECO:0000256" key="1">
    <source>
        <dbReference type="ARBA" id="ARBA00004651"/>
    </source>
</evidence>
<evidence type="ECO:0000259" key="9">
    <source>
        <dbReference type="PROSITE" id="PS50928"/>
    </source>
</evidence>
<comment type="subcellular location">
    <subcellularLocation>
        <location evidence="1 7">Cell membrane</location>
        <topology evidence="1 7">Multi-pass membrane protein</topology>
    </subcellularLocation>
</comment>
<evidence type="ECO:0000256" key="3">
    <source>
        <dbReference type="ARBA" id="ARBA00022475"/>
    </source>
</evidence>
<comment type="caution">
    <text evidence="10">The sequence shown here is derived from an EMBL/GenBank/DDBJ whole genome shotgun (WGS) entry which is preliminary data.</text>
</comment>
<evidence type="ECO:0000313" key="11">
    <source>
        <dbReference type="Proteomes" id="UP000308121"/>
    </source>
</evidence>
<keyword evidence="5 7" id="KW-1133">Transmembrane helix</keyword>
<dbReference type="EMBL" id="SZYE01000004">
    <property type="protein sequence ID" value="TKR27247.1"/>
    <property type="molecule type" value="Genomic_DNA"/>
</dbReference>
<feature type="transmembrane region" description="Helical" evidence="7">
    <location>
        <begin position="53"/>
        <end position="74"/>
    </location>
</feature>
<dbReference type="PROSITE" id="PS50928">
    <property type="entry name" value="ABC_TM1"/>
    <property type="match status" value="1"/>
</dbReference>
<dbReference type="SUPFAM" id="SSF161098">
    <property type="entry name" value="MetI-like"/>
    <property type="match status" value="1"/>
</dbReference>
<evidence type="ECO:0000256" key="7">
    <source>
        <dbReference type="RuleBase" id="RU363032"/>
    </source>
</evidence>
<reference evidence="10 11" key="1">
    <citation type="submission" date="2019-05" db="EMBL/GenBank/DDBJ databases">
        <title>Genome sequence of Cellulomonas hominis strain CS1.</title>
        <authorList>
            <person name="Belmont J."/>
            <person name="Maclea K.S."/>
        </authorList>
    </citation>
    <scope>NUCLEOTIDE SEQUENCE [LARGE SCALE GENOMIC DNA]</scope>
    <source>
        <strain evidence="10 11">CS1</strain>
    </source>
</reference>
<keyword evidence="6 7" id="KW-0472">Membrane</keyword>
<evidence type="ECO:0000256" key="5">
    <source>
        <dbReference type="ARBA" id="ARBA00022989"/>
    </source>
</evidence>
<gene>
    <name evidence="10" type="ORF">FA014_01250</name>
</gene>
<feature type="transmembrane region" description="Helical" evidence="7">
    <location>
        <begin position="290"/>
        <end position="308"/>
    </location>
</feature>
<sequence>MSATTSPAGPAGSVDPVAAPPARAGTPAVPSAAGPAPRRGRAGGRAGRRVRRALLGLLAVVIAVVWAFPVYWMVLSSVLPGSRLRATTPTFLPTGATLANFRSVLDGAGFGTALRMSLAITAVTVVAVLVFAFLAALAISRFRFRGRLTFVIAVLFVQMLPAEGLFIAQYKMLSSVNLLNSVIGVSILYTAAVVPFTIWMLRGFVAGVPIELEEAAMVDGLSRVRAFLRITFPLLAPGLVASGVYAFLQAWNEFTVALVALPAESARTLPLWLRSFLASSANRGVDWGEVMAASTLIAVPVIVFFLLVQGRMTSGLVSGAVKG</sequence>
<proteinExistence type="inferred from homology"/>
<comment type="similarity">
    <text evidence="7">Belongs to the binding-protein-dependent transport system permease family.</text>
</comment>
<evidence type="ECO:0000313" key="10">
    <source>
        <dbReference type="EMBL" id="TKR27247.1"/>
    </source>
</evidence>
<dbReference type="Pfam" id="PF00528">
    <property type="entry name" value="BPD_transp_1"/>
    <property type="match status" value="1"/>
</dbReference>
<evidence type="ECO:0000256" key="6">
    <source>
        <dbReference type="ARBA" id="ARBA00023136"/>
    </source>
</evidence>
<protein>
    <submittedName>
        <fullName evidence="10">Carbohydrate ABC transporter permease</fullName>
    </submittedName>
</protein>
<dbReference type="PANTHER" id="PTHR32243:SF18">
    <property type="entry name" value="INNER MEMBRANE ABC TRANSPORTER PERMEASE PROTEIN YCJP"/>
    <property type="match status" value="1"/>
</dbReference>
<dbReference type="PANTHER" id="PTHR32243">
    <property type="entry name" value="MALTOSE TRANSPORT SYSTEM PERMEASE-RELATED"/>
    <property type="match status" value="1"/>
</dbReference>
<feature type="transmembrane region" description="Helical" evidence="7">
    <location>
        <begin position="150"/>
        <end position="170"/>
    </location>
</feature>
<evidence type="ECO:0000256" key="2">
    <source>
        <dbReference type="ARBA" id="ARBA00022448"/>
    </source>
</evidence>